<dbReference type="PROSITE" id="PS51372">
    <property type="entry name" value="PRD_2"/>
    <property type="match status" value="1"/>
</dbReference>
<protein>
    <submittedName>
        <fullName evidence="2">PRD domain-containing protein</fullName>
    </submittedName>
</protein>
<sequence length="127" mass="14545">MKKEELTTRLKLLEESGTVNTEAVRVTVKAFDRLVQTLDLSADEIEQSQMLFTHLPMALTRVDKKEKLEAPPQESFEEVQTSPFFSEAAAAVSEVEKDWGRPLPQEEKEYLQLHYTTIFTHYLGGDN</sequence>
<keyword evidence="3" id="KW-1185">Reference proteome</keyword>
<dbReference type="STRING" id="1601833.SAMN05518684_10749"/>
<accession>A0A1H9U8Z2</accession>
<dbReference type="EMBL" id="FOGT01000007">
    <property type="protein sequence ID" value="SES05935.1"/>
    <property type="molecule type" value="Genomic_DNA"/>
</dbReference>
<dbReference type="InterPro" id="IPR011608">
    <property type="entry name" value="PRD"/>
</dbReference>
<dbReference type="Pfam" id="PF00874">
    <property type="entry name" value="PRD"/>
    <property type="match status" value="1"/>
</dbReference>
<evidence type="ECO:0000313" key="2">
    <source>
        <dbReference type="EMBL" id="SES05935.1"/>
    </source>
</evidence>
<dbReference type="InterPro" id="IPR036634">
    <property type="entry name" value="PRD_sf"/>
</dbReference>
<name>A0A1H9U8Z2_9BACI</name>
<dbReference type="OrthoDB" id="3192572at2"/>
<dbReference type="RefSeq" id="WP_093051257.1">
    <property type="nucleotide sequence ID" value="NZ_FOGT01000007.1"/>
</dbReference>
<gene>
    <name evidence="2" type="ORF">SAMN05518684_10749</name>
</gene>
<feature type="domain" description="PRD" evidence="1">
    <location>
        <begin position="18"/>
        <end position="125"/>
    </location>
</feature>
<organism evidence="2 3">
    <name type="scientific">Salipaludibacillus aurantiacus</name>
    <dbReference type="NCBI Taxonomy" id="1601833"/>
    <lineage>
        <taxon>Bacteria</taxon>
        <taxon>Bacillati</taxon>
        <taxon>Bacillota</taxon>
        <taxon>Bacilli</taxon>
        <taxon>Bacillales</taxon>
        <taxon>Bacillaceae</taxon>
    </lineage>
</organism>
<reference evidence="3" key="1">
    <citation type="submission" date="2016-10" db="EMBL/GenBank/DDBJ databases">
        <authorList>
            <person name="Varghese N."/>
            <person name="Submissions S."/>
        </authorList>
    </citation>
    <scope>NUCLEOTIDE SEQUENCE [LARGE SCALE GENOMIC DNA]</scope>
    <source>
        <strain evidence="3">S9</strain>
    </source>
</reference>
<proteinExistence type="predicted"/>
<dbReference type="AlphaFoldDB" id="A0A1H9U8Z2"/>
<dbReference type="Gene3D" id="1.10.1790.10">
    <property type="entry name" value="PRD domain"/>
    <property type="match status" value="1"/>
</dbReference>
<evidence type="ECO:0000313" key="3">
    <source>
        <dbReference type="Proteomes" id="UP000198571"/>
    </source>
</evidence>
<dbReference type="GO" id="GO:0006355">
    <property type="term" value="P:regulation of DNA-templated transcription"/>
    <property type="evidence" value="ECO:0007669"/>
    <property type="project" value="InterPro"/>
</dbReference>
<evidence type="ECO:0000259" key="1">
    <source>
        <dbReference type="PROSITE" id="PS51372"/>
    </source>
</evidence>
<dbReference type="SUPFAM" id="SSF63520">
    <property type="entry name" value="PTS-regulatory domain, PRD"/>
    <property type="match status" value="1"/>
</dbReference>
<dbReference type="Proteomes" id="UP000198571">
    <property type="component" value="Unassembled WGS sequence"/>
</dbReference>